<evidence type="ECO:0000256" key="3">
    <source>
        <dbReference type="ARBA" id="ARBA00023273"/>
    </source>
</evidence>
<keyword evidence="3" id="KW-0966">Cell projection</keyword>
<accession>A0A0P9C9W1</accession>
<evidence type="ECO:0000313" key="7">
    <source>
        <dbReference type="Proteomes" id="UP000007801"/>
    </source>
</evidence>
<evidence type="ECO:0000313" key="6">
    <source>
        <dbReference type="EMBL" id="KPU80107.1"/>
    </source>
</evidence>
<keyword evidence="7" id="KW-1185">Reference proteome</keyword>
<dbReference type="GO" id="GO:0005929">
    <property type="term" value="C:cilium"/>
    <property type="evidence" value="ECO:0007669"/>
    <property type="project" value="UniProtKB-SubCell"/>
</dbReference>
<keyword evidence="2" id="KW-0969">Cilium</keyword>
<dbReference type="EMBL" id="CH902617">
    <property type="protein sequence ID" value="KPU80107.1"/>
    <property type="molecule type" value="Genomic_DNA"/>
</dbReference>
<dbReference type="GeneID" id="26514799"/>
<organism evidence="6 7">
    <name type="scientific">Drosophila ananassae</name>
    <name type="common">Fruit fly</name>
    <dbReference type="NCBI Taxonomy" id="7217"/>
    <lineage>
        <taxon>Eukaryota</taxon>
        <taxon>Metazoa</taxon>
        <taxon>Ecdysozoa</taxon>
        <taxon>Arthropoda</taxon>
        <taxon>Hexapoda</taxon>
        <taxon>Insecta</taxon>
        <taxon>Pterygota</taxon>
        <taxon>Neoptera</taxon>
        <taxon>Endopterygota</taxon>
        <taxon>Diptera</taxon>
        <taxon>Brachycera</taxon>
        <taxon>Muscomorpha</taxon>
        <taxon>Ephydroidea</taxon>
        <taxon>Drosophilidae</taxon>
        <taxon>Drosophila</taxon>
        <taxon>Sophophora</taxon>
    </lineage>
</organism>
<feature type="coiled-coil region" evidence="4">
    <location>
        <begin position="31"/>
        <end position="95"/>
    </location>
</feature>
<gene>
    <name evidence="6" type="primary">Dana\GF27390</name>
    <name evidence="6" type="ORF">GF27390</name>
</gene>
<dbReference type="AlphaFoldDB" id="A0A0P9C9W1"/>
<feature type="coiled-coil region" evidence="4">
    <location>
        <begin position="184"/>
        <end position="213"/>
    </location>
</feature>
<dbReference type="OrthoDB" id="75950at2759"/>
<dbReference type="STRING" id="7217.A0A0P9C9W1"/>
<keyword evidence="4" id="KW-0175">Coiled coil</keyword>
<proteinExistence type="predicted"/>
<dbReference type="InterPro" id="IPR043596">
    <property type="entry name" value="CFAP53/TCHP"/>
</dbReference>
<name>A0A0P9C9W1_DROAN</name>
<dbReference type="KEGG" id="dan:26514799"/>
<evidence type="ECO:0008006" key="8">
    <source>
        <dbReference type="Google" id="ProtNLM"/>
    </source>
</evidence>
<feature type="region of interest" description="Disordered" evidence="5">
    <location>
        <begin position="501"/>
        <end position="526"/>
    </location>
</feature>
<comment type="subcellular location">
    <subcellularLocation>
        <location evidence="1">Cell projection</location>
        <location evidence="1">Cilium</location>
    </subcellularLocation>
</comment>
<dbReference type="Proteomes" id="UP000007801">
    <property type="component" value="Unassembled WGS sequence"/>
</dbReference>
<dbReference type="eggNOG" id="ENOG502TBBQ">
    <property type="taxonomic scope" value="Eukaryota"/>
</dbReference>
<dbReference type="PANTHER" id="PTHR31183">
    <property type="entry name" value="TRICHOPLEIN KERATIN FILAMENT-BINDING PROTEIN FAMILY MEMBER"/>
    <property type="match status" value="1"/>
</dbReference>
<evidence type="ECO:0000256" key="4">
    <source>
        <dbReference type="SAM" id="Coils"/>
    </source>
</evidence>
<protein>
    <recommendedName>
        <fullName evidence="8">Trichohyalin-plectin-homology domain-containing protein</fullName>
    </recommendedName>
</protein>
<feature type="coiled-coil region" evidence="4">
    <location>
        <begin position="263"/>
        <end position="290"/>
    </location>
</feature>
<feature type="compositionally biased region" description="Polar residues" evidence="5">
    <location>
        <begin position="507"/>
        <end position="517"/>
    </location>
</feature>
<evidence type="ECO:0000256" key="5">
    <source>
        <dbReference type="SAM" id="MobiDB-lite"/>
    </source>
</evidence>
<dbReference type="FunCoup" id="A0A0P9C9W1">
    <property type="interactions" value="12"/>
</dbReference>
<evidence type="ECO:0000256" key="2">
    <source>
        <dbReference type="ARBA" id="ARBA00023069"/>
    </source>
</evidence>
<evidence type="ECO:0000256" key="1">
    <source>
        <dbReference type="ARBA" id="ARBA00004138"/>
    </source>
</evidence>
<dbReference type="InParanoid" id="A0A0P9C9W1"/>
<dbReference type="PANTHER" id="PTHR31183:SF1">
    <property type="entry name" value="CILIA- AND FLAGELLA-ASSOCIATED PROTEIN 53"/>
    <property type="match status" value="1"/>
</dbReference>
<reference evidence="6 7" key="1">
    <citation type="journal article" date="2007" name="Nature">
        <title>Evolution of genes and genomes on the Drosophila phylogeny.</title>
        <authorList>
            <consortium name="Drosophila 12 Genomes Consortium"/>
            <person name="Clark A.G."/>
            <person name="Eisen M.B."/>
            <person name="Smith D.R."/>
            <person name="Bergman C.M."/>
            <person name="Oliver B."/>
            <person name="Markow T.A."/>
            <person name="Kaufman T.C."/>
            <person name="Kellis M."/>
            <person name="Gelbart W."/>
            <person name="Iyer V.N."/>
            <person name="Pollard D.A."/>
            <person name="Sackton T.B."/>
            <person name="Larracuente A.M."/>
            <person name="Singh N.D."/>
            <person name="Abad J.P."/>
            <person name="Abt D.N."/>
            <person name="Adryan B."/>
            <person name="Aguade M."/>
            <person name="Akashi H."/>
            <person name="Anderson W.W."/>
            <person name="Aquadro C.F."/>
            <person name="Ardell D.H."/>
            <person name="Arguello R."/>
            <person name="Artieri C.G."/>
            <person name="Barbash D.A."/>
            <person name="Barker D."/>
            <person name="Barsanti P."/>
            <person name="Batterham P."/>
            <person name="Batzoglou S."/>
            <person name="Begun D."/>
            <person name="Bhutkar A."/>
            <person name="Blanco E."/>
            <person name="Bosak S.A."/>
            <person name="Bradley R.K."/>
            <person name="Brand A.D."/>
            <person name="Brent M.R."/>
            <person name="Brooks A.N."/>
            <person name="Brown R.H."/>
            <person name="Butlin R.K."/>
            <person name="Caggese C."/>
            <person name="Calvi B.R."/>
            <person name="Bernardo de Carvalho A."/>
            <person name="Caspi A."/>
            <person name="Castrezana S."/>
            <person name="Celniker S.E."/>
            <person name="Chang J.L."/>
            <person name="Chapple C."/>
            <person name="Chatterji S."/>
            <person name="Chinwalla A."/>
            <person name="Civetta A."/>
            <person name="Clifton S.W."/>
            <person name="Comeron J.M."/>
            <person name="Costello J.C."/>
            <person name="Coyne J.A."/>
            <person name="Daub J."/>
            <person name="David R.G."/>
            <person name="Delcher A.L."/>
            <person name="Delehaunty K."/>
            <person name="Do C.B."/>
            <person name="Ebling H."/>
            <person name="Edwards K."/>
            <person name="Eickbush T."/>
            <person name="Evans J.D."/>
            <person name="Filipski A."/>
            <person name="Findeiss S."/>
            <person name="Freyhult E."/>
            <person name="Fulton L."/>
            <person name="Fulton R."/>
            <person name="Garcia A.C."/>
            <person name="Gardiner A."/>
            <person name="Garfield D.A."/>
            <person name="Garvin B.E."/>
            <person name="Gibson G."/>
            <person name="Gilbert D."/>
            <person name="Gnerre S."/>
            <person name="Godfrey J."/>
            <person name="Good R."/>
            <person name="Gotea V."/>
            <person name="Gravely B."/>
            <person name="Greenberg A.J."/>
            <person name="Griffiths-Jones S."/>
            <person name="Gross S."/>
            <person name="Guigo R."/>
            <person name="Gustafson E.A."/>
            <person name="Haerty W."/>
            <person name="Hahn M.W."/>
            <person name="Halligan D.L."/>
            <person name="Halpern A.L."/>
            <person name="Halter G.M."/>
            <person name="Han M.V."/>
            <person name="Heger A."/>
            <person name="Hillier L."/>
            <person name="Hinrichs A.S."/>
            <person name="Holmes I."/>
            <person name="Hoskins R.A."/>
            <person name="Hubisz M.J."/>
            <person name="Hultmark D."/>
            <person name="Huntley M.A."/>
            <person name="Jaffe D.B."/>
            <person name="Jagadeeshan S."/>
            <person name="Jeck W.R."/>
            <person name="Johnson J."/>
            <person name="Jones C.D."/>
            <person name="Jordan W.C."/>
            <person name="Karpen G.H."/>
            <person name="Kataoka E."/>
            <person name="Keightley P.D."/>
            <person name="Kheradpour P."/>
            <person name="Kirkness E.F."/>
            <person name="Koerich L.B."/>
            <person name="Kristiansen K."/>
            <person name="Kudrna D."/>
            <person name="Kulathinal R.J."/>
            <person name="Kumar S."/>
            <person name="Kwok R."/>
            <person name="Lander E."/>
            <person name="Langley C.H."/>
            <person name="Lapoint R."/>
            <person name="Lazzaro B.P."/>
            <person name="Lee S.J."/>
            <person name="Levesque L."/>
            <person name="Li R."/>
            <person name="Lin C.F."/>
            <person name="Lin M.F."/>
            <person name="Lindblad-Toh K."/>
            <person name="Llopart A."/>
            <person name="Long M."/>
            <person name="Low L."/>
            <person name="Lozovsky E."/>
            <person name="Lu J."/>
            <person name="Luo M."/>
            <person name="Machado C.A."/>
            <person name="Makalowski W."/>
            <person name="Marzo M."/>
            <person name="Matsuda M."/>
            <person name="Matzkin L."/>
            <person name="McAllister B."/>
            <person name="McBride C.S."/>
            <person name="McKernan B."/>
            <person name="McKernan K."/>
            <person name="Mendez-Lago M."/>
            <person name="Minx P."/>
            <person name="Mollenhauer M.U."/>
            <person name="Montooth K."/>
            <person name="Mount S.M."/>
            <person name="Mu X."/>
            <person name="Myers E."/>
            <person name="Negre B."/>
            <person name="Newfeld S."/>
            <person name="Nielsen R."/>
            <person name="Noor M.A."/>
            <person name="O'Grady P."/>
            <person name="Pachter L."/>
            <person name="Papaceit M."/>
            <person name="Parisi M.J."/>
            <person name="Parisi M."/>
            <person name="Parts L."/>
            <person name="Pedersen J.S."/>
            <person name="Pesole G."/>
            <person name="Phillippy A.M."/>
            <person name="Ponting C.P."/>
            <person name="Pop M."/>
            <person name="Porcelli D."/>
            <person name="Powell J.R."/>
            <person name="Prohaska S."/>
            <person name="Pruitt K."/>
            <person name="Puig M."/>
            <person name="Quesneville H."/>
            <person name="Ram K.R."/>
            <person name="Rand D."/>
            <person name="Rasmussen M.D."/>
            <person name="Reed L.K."/>
            <person name="Reenan R."/>
            <person name="Reily A."/>
            <person name="Remington K.A."/>
            <person name="Rieger T.T."/>
            <person name="Ritchie M.G."/>
            <person name="Robin C."/>
            <person name="Rogers Y.H."/>
            <person name="Rohde C."/>
            <person name="Rozas J."/>
            <person name="Rubenfield M.J."/>
            <person name="Ruiz A."/>
            <person name="Russo S."/>
            <person name="Salzberg S.L."/>
            <person name="Sanchez-Gracia A."/>
            <person name="Saranga D.J."/>
            <person name="Sato H."/>
            <person name="Schaeffer S.W."/>
            <person name="Schatz M.C."/>
            <person name="Schlenke T."/>
            <person name="Schwartz R."/>
            <person name="Segarra C."/>
            <person name="Singh R.S."/>
            <person name="Sirot L."/>
            <person name="Sirota M."/>
            <person name="Sisneros N.B."/>
            <person name="Smith C.D."/>
            <person name="Smith T.F."/>
            <person name="Spieth J."/>
            <person name="Stage D.E."/>
            <person name="Stark A."/>
            <person name="Stephan W."/>
            <person name="Strausberg R.L."/>
            <person name="Strempel S."/>
            <person name="Sturgill D."/>
            <person name="Sutton G."/>
            <person name="Sutton G.G."/>
            <person name="Tao W."/>
            <person name="Teichmann S."/>
            <person name="Tobari Y.N."/>
            <person name="Tomimura Y."/>
            <person name="Tsolas J.M."/>
            <person name="Valente V.L."/>
            <person name="Venter E."/>
            <person name="Venter J.C."/>
            <person name="Vicario S."/>
            <person name="Vieira F.G."/>
            <person name="Vilella A.J."/>
            <person name="Villasante A."/>
            <person name="Walenz B."/>
            <person name="Wang J."/>
            <person name="Wasserman M."/>
            <person name="Watts T."/>
            <person name="Wilson D."/>
            <person name="Wilson R.K."/>
            <person name="Wing R.A."/>
            <person name="Wolfner M.F."/>
            <person name="Wong A."/>
            <person name="Wong G.K."/>
            <person name="Wu C.I."/>
            <person name="Wu G."/>
            <person name="Yamamoto D."/>
            <person name="Yang H.P."/>
            <person name="Yang S.P."/>
            <person name="Yorke J.A."/>
            <person name="Yoshida K."/>
            <person name="Zdobnov E."/>
            <person name="Zhang P."/>
            <person name="Zhang Y."/>
            <person name="Zimin A.V."/>
            <person name="Baldwin J."/>
            <person name="Abdouelleil A."/>
            <person name="Abdulkadir J."/>
            <person name="Abebe A."/>
            <person name="Abera B."/>
            <person name="Abreu J."/>
            <person name="Acer S.C."/>
            <person name="Aftuck L."/>
            <person name="Alexander A."/>
            <person name="An P."/>
            <person name="Anderson E."/>
            <person name="Anderson S."/>
            <person name="Arachi H."/>
            <person name="Azer M."/>
            <person name="Bachantsang P."/>
            <person name="Barry A."/>
            <person name="Bayul T."/>
            <person name="Berlin A."/>
            <person name="Bessette D."/>
            <person name="Bloom T."/>
            <person name="Blye J."/>
            <person name="Boguslavskiy L."/>
            <person name="Bonnet C."/>
            <person name="Boukhgalter B."/>
            <person name="Bourzgui I."/>
            <person name="Brown A."/>
            <person name="Cahill P."/>
            <person name="Channer S."/>
            <person name="Cheshatsang Y."/>
            <person name="Chuda L."/>
            <person name="Citroen M."/>
            <person name="Collymore A."/>
            <person name="Cooke P."/>
            <person name="Costello M."/>
            <person name="D'Aco K."/>
            <person name="Daza R."/>
            <person name="De Haan G."/>
            <person name="DeGray S."/>
            <person name="DeMaso C."/>
            <person name="Dhargay N."/>
            <person name="Dooley K."/>
            <person name="Dooley E."/>
            <person name="Doricent M."/>
            <person name="Dorje P."/>
            <person name="Dorjee K."/>
            <person name="Dupes A."/>
            <person name="Elong R."/>
            <person name="Falk J."/>
            <person name="Farina A."/>
            <person name="Faro S."/>
            <person name="Ferguson D."/>
            <person name="Fisher S."/>
            <person name="Foley C.D."/>
            <person name="Franke A."/>
            <person name="Friedrich D."/>
            <person name="Gadbois L."/>
            <person name="Gearin G."/>
            <person name="Gearin C.R."/>
            <person name="Giannoukos G."/>
            <person name="Goode T."/>
            <person name="Graham J."/>
            <person name="Grandbois E."/>
            <person name="Grewal S."/>
            <person name="Gyaltsen K."/>
            <person name="Hafez N."/>
            <person name="Hagos B."/>
            <person name="Hall J."/>
            <person name="Henson C."/>
            <person name="Hollinger A."/>
            <person name="Honan T."/>
            <person name="Huard M.D."/>
            <person name="Hughes L."/>
            <person name="Hurhula B."/>
            <person name="Husby M.E."/>
            <person name="Kamat A."/>
            <person name="Kanga B."/>
            <person name="Kashin S."/>
            <person name="Khazanovich D."/>
            <person name="Kisner P."/>
            <person name="Lance K."/>
            <person name="Lara M."/>
            <person name="Lee W."/>
            <person name="Lennon N."/>
            <person name="Letendre F."/>
            <person name="LeVine R."/>
            <person name="Lipovsky A."/>
            <person name="Liu X."/>
            <person name="Liu J."/>
            <person name="Liu S."/>
            <person name="Lokyitsang T."/>
            <person name="Lokyitsang Y."/>
            <person name="Lubonja R."/>
            <person name="Lui A."/>
            <person name="MacDonald P."/>
            <person name="Magnisalis V."/>
            <person name="Maru K."/>
            <person name="Matthews C."/>
            <person name="McCusker W."/>
            <person name="McDonough S."/>
            <person name="Mehta T."/>
            <person name="Meldrim J."/>
            <person name="Meneus L."/>
            <person name="Mihai O."/>
            <person name="Mihalev A."/>
            <person name="Mihova T."/>
            <person name="Mittelman R."/>
            <person name="Mlenga V."/>
            <person name="Montmayeur A."/>
            <person name="Mulrain L."/>
            <person name="Navidi A."/>
            <person name="Naylor J."/>
            <person name="Negash T."/>
            <person name="Nguyen T."/>
            <person name="Nguyen N."/>
            <person name="Nicol R."/>
            <person name="Norbu C."/>
            <person name="Norbu N."/>
            <person name="Novod N."/>
            <person name="O'Neill B."/>
            <person name="Osman S."/>
            <person name="Markiewicz E."/>
            <person name="Oyono O.L."/>
            <person name="Patti C."/>
            <person name="Phunkhang P."/>
            <person name="Pierre F."/>
            <person name="Priest M."/>
            <person name="Raghuraman S."/>
            <person name="Rege F."/>
            <person name="Reyes R."/>
            <person name="Rise C."/>
            <person name="Rogov P."/>
            <person name="Ross K."/>
            <person name="Ryan E."/>
            <person name="Settipalli S."/>
            <person name="Shea T."/>
            <person name="Sherpa N."/>
            <person name="Shi L."/>
            <person name="Shih D."/>
            <person name="Sparrow T."/>
            <person name="Spaulding J."/>
            <person name="Stalker J."/>
            <person name="Stange-Thomann N."/>
            <person name="Stavropoulos S."/>
            <person name="Stone C."/>
            <person name="Strader C."/>
            <person name="Tesfaye S."/>
            <person name="Thomson T."/>
            <person name="Thoulutsang Y."/>
            <person name="Thoulutsang D."/>
            <person name="Topham K."/>
            <person name="Topping I."/>
            <person name="Tsamla T."/>
            <person name="Vassiliev H."/>
            <person name="Vo A."/>
            <person name="Wangchuk T."/>
            <person name="Wangdi T."/>
            <person name="Weiand M."/>
            <person name="Wilkinson J."/>
            <person name="Wilson A."/>
            <person name="Yadav S."/>
            <person name="Young G."/>
            <person name="Yu Q."/>
            <person name="Zembek L."/>
            <person name="Zhong D."/>
            <person name="Zimmer A."/>
            <person name="Zwirko Z."/>
            <person name="Jaffe D.B."/>
            <person name="Alvarez P."/>
            <person name="Brockman W."/>
            <person name="Butler J."/>
            <person name="Chin C."/>
            <person name="Gnerre S."/>
            <person name="Grabherr M."/>
            <person name="Kleber M."/>
            <person name="Mauceli E."/>
            <person name="MacCallum I."/>
        </authorList>
    </citation>
    <scope>NUCLEOTIDE SEQUENCE [LARGE SCALE GENOMIC DNA]</scope>
    <source>
        <strain evidence="7">Tucson 14024-0371.13</strain>
    </source>
</reference>
<sequence length="538" mass="64078">MQNCGRGEDHFHFIQRTDRKSLHTQIGQLVAKAKQVALQELQERSARLKNMLEEEDKRYEEEFSNTVKTRIDQDIKERKEHLHAIKEQVAKQQKQFLEEKHIQQVMLDCYEIREALRHQDLVETKIIQEEQILENQRKKRRECEMDQRWQELNRRRWAQFDCLQEDENFKRQQMQAQVNHVLGVQVAEHEEKRAQEEAVRREEERVINALLEEIRLEEFDKEHTPASVKQLEYQDELLKEIERKRCARLKEWEEEKAEHLAFCRETQRLEAEAREKIEKNKRELNRATLEYLAYLRRMQSLELGIEKMMDERTADLYQLDICTKVNLTERIRVKKEAAEKCYEILRKQLCDDYERRLLLEAEVHENKMLENRFVHPEITHEMKLCRQIKYKADLDAQIVEMKRIQAEEEKKFDSQLMAAVDDPLVCKRLAKEILASGIDYLAPHPNWRVMACNPNKYVPRAPTTEKEFNARVAAASLDKCPCPRQARKNCGFMAEIGEEMGGAGDMSSRSKSKTQSVAIELPQKPQKPGFRNCHCKFY</sequence>